<protein>
    <submittedName>
        <fullName evidence="1">Uncharacterized protein</fullName>
    </submittedName>
</protein>
<accession>X0S4U7</accession>
<gene>
    <name evidence="1" type="ORF">S01H1_15766</name>
</gene>
<sequence length="183" mass="20776">KLCDYEKIYEKSRKAVAAYRTGFDSAVTLFESQPGVRVDINLNSKNLLRSRSSGAKKWLADNGSKEYRNHYDIYVLRNLSRQELPAQFKAARLLDLTGQEFLFQLKGTGLLEVTNWSTKDKMLVFYCPEVQSLTVDGIAKNLTDDAEYQFEKLQLGGVNFELKSGRAGIVSISRHRISIKLLS</sequence>
<organism evidence="1">
    <name type="scientific">marine sediment metagenome</name>
    <dbReference type="NCBI Taxonomy" id="412755"/>
    <lineage>
        <taxon>unclassified sequences</taxon>
        <taxon>metagenomes</taxon>
        <taxon>ecological metagenomes</taxon>
    </lineage>
</organism>
<comment type="caution">
    <text evidence="1">The sequence shown here is derived from an EMBL/GenBank/DDBJ whole genome shotgun (WGS) entry which is preliminary data.</text>
</comment>
<name>X0S4U7_9ZZZZ</name>
<proteinExistence type="predicted"/>
<reference evidence="1" key="1">
    <citation type="journal article" date="2014" name="Front. Microbiol.">
        <title>High frequency of phylogenetically diverse reductive dehalogenase-homologous genes in deep subseafloor sedimentary metagenomes.</title>
        <authorList>
            <person name="Kawai M."/>
            <person name="Futagami T."/>
            <person name="Toyoda A."/>
            <person name="Takaki Y."/>
            <person name="Nishi S."/>
            <person name="Hori S."/>
            <person name="Arai W."/>
            <person name="Tsubouchi T."/>
            <person name="Morono Y."/>
            <person name="Uchiyama I."/>
            <person name="Ito T."/>
            <person name="Fujiyama A."/>
            <person name="Inagaki F."/>
            <person name="Takami H."/>
        </authorList>
    </citation>
    <scope>NUCLEOTIDE SEQUENCE</scope>
    <source>
        <strain evidence="1">Expedition CK06-06</strain>
    </source>
</reference>
<dbReference type="AlphaFoldDB" id="X0S4U7"/>
<feature type="non-terminal residue" evidence="1">
    <location>
        <position position="1"/>
    </location>
</feature>
<evidence type="ECO:0000313" key="1">
    <source>
        <dbReference type="EMBL" id="GAF76073.1"/>
    </source>
</evidence>
<dbReference type="EMBL" id="BARS01008252">
    <property type="protein sequence ID" value="GAF76073.1"/>
    <property type="molecule type" value="Genomic_DNA"/>
</dbReference>